<feature type="region of interest" description="Disordered" evidence="2">
    <location>
        <begin position="397"/>
        <end position="442"/>
    </location>
</feature>
<dbReference type="Proteomes" id="UP000812672">
    <property type="component" value="Unassembled WGS sequence"/>
</dbReference>
<reference evidence="5 6" key="1">
    <citation type="journal article" date="2011" name="Int. J. Syst. Evol. Microbiol.">
        <title>Allobacillus halotolerans gen. nov., sp. nov. isolated from shrimp paste.</title>
        <authorList>
            <person name="Sheu S.Y."/>
            <person name="Arun A.B."/>
            <person name="Jiang S.R."/>
            <person name="Young C.C."/>
            <person name="Chen W.M."/>
        </authorList>
    </citation>
    <scope>NUCLEOTIDE SEQUENCE [LARGE SCALE GENOMIC DNA]</scope>
    <source>
        <strain evidence="5 6">LMG 24826</strain>
    </source>
</reference>
<gene>
    <name evidence="5" type="ORF">KQ486_04100</name>
</gene>
<sequence length="455" mass="53144">MTMERMKHLLPNDRMKVMQQDVFFTDADSVLTLLYQPLIGREAVALFQFLKEEAAKQVADASVSHHYVMTMLNMDLDEFFEARKRLEAIGLLKTFKESLSYTTFYYLLQRPFSAKGFFADSMYSVLLEHQVGQDVANQLKKKLIQPRKLPDSVQQLTTSFDDVFTTVAPKEEAENPPIKQDKQVEESSLPVDWLKKMLSQQQLQPQSILTQSNLIFMEKMIKIYDVNFLELEKAVMWAVTEASTLDRKEFHAMCKDIYYKKHGTVPPRLYRHNAQSEENPLSNQPKSTNASTPNGNISKKEKLIHHFENITHRQLLEDHSSSGVASMKEIDMITEMMETHGLSQPVMNVLVDYVLKRNQNKLSKNYLETIAAHWSRVKITTAEQAMDIAKREHHMYQQWQQKKQKQTKKSNEVLPKWFKEQKESNKKQPAKQEKSADEIEKDRQELEQFIKSFQK</sequence>
<dbReference type="RefSeq" id="WP_216686860.1">
    <property type="nucleotide sequence ID" value="NZ_CAUPKR010000008.1"/>
</dbReference>
<evidence type="ECO:0000259" key="3">
    <source>
        <dbReference type="Pfam" id="PF07261"/>
    </source>
</evidence>
<evidence type="ECO:0000313" key="5">
    <source>
        <dbReference type="EMBL" id="MBU6080188.1"/>
    </source>
</evidence>
<keyword evidence="6" id="KW-1185">Reference proteome</keyword>
<feature type="compositionally biased region" description="Basic and acidic residues" evidence="2">
    <location>
        <begin position="417"/>
        <end position="442"/>
    </location>
</feature>
<dbReference type="InterPro" id="IPR006343">
    <property type="entry name" value="DnaB/C_C"/>
</dbReference>
<proteinExistence type="inferred from homology"/>
<feature type="domain" description="DnaB/C C-terminal" evidence="3">
    <location>
        <begin position="325"/>
        <end position="387"/>
    </location>
</feature>
<dbReference type="EMBL" id="JAHLZF010000004">
    <property type="protein sequence ID" value="MBU6080188.1"/>
    <property type="molecule type" value="Genomic_DNA"/>
</dbReference>
<protein>
    <submittedName>
        <fullName evidence="5">DnaD domain protein</fullName>
    </submittedName>
</protein>
<evidence type="ECO:0000256" key="1">
    <source>
        <dbReference type="ARBA" id="ARBA00093462"/>
    </source>
</evidence>
<evidence type="ECO:0000313" key="6">
    <source>
        <dbReference type="Proteomes" id="UP000812672"/>
    </source>
</evidence>
<feature type="region of interest" description="Disordered" evidence="2">
    <location>
        <begin position="275"/>
        <end position="297"/>
    </location>
</feature>
<feature type="compositionally biased region" description="Polar residues" evidence="2">
    <location>
        <begin position="276"/>
        <end position="297"/>
    </location>
</feature>
<dbReference type="Pfam" id="PF25888">
    <property type="entry name" value="WHD_DnaB"/>
    <property type="match status" value="1"/>
</dbReference>
<evidence type="ECO:0000256" key="2">
    <source>
        <dbReference type="SAM" id="MobiDB-lite"/>
    </source>
</evidence>
<dbReference type="InterPro" id="IPR058660">
    <property type="entry name" value="WHD_DnaB"/>
</dbReference>
<accession>A0ABS6GM79</accession>
<name>A0ABS6GM79_9BACI</name>
<organism evidence="5 6">
    <name type="scientific">Allobacillus halotolerans</name>
    <dbReference type="NCBI Taxonomy" id="570278"/>
    <lineage>
        <taxon>Bacteria</taxon>
        <taxon>Bacillati</taxon>
        <taxon>Bacillota</taxon>
        <taxon>Bacilli</taxon>
        <taxon>Bacillales</taxon>
        <taxon>Bacillaceae</taxon>
        <taxon>Allobacillus</taxon>
    </lineage>
</organism>
<comment type="similarity">
    <text evidence="1">Belongs to the DnaB/DnaD family.</text>
</comment>
<dbReference type="Pfam" id="PF07261">
    <property type="entry name" value="DnaB_2"/>
    <property type="match status" value="1"/>
</dbReference>
<evidence type="ECO:0000259" key="4">
    <source>
        <dbReference type="Pfam" id="PF25888"/>
    </source>
</evidence>
<comment type="caution">
    <text evidence="5">The sequence shown here is derived from an EMBL/GenBank/DDBJ whole genome shotgun (WGS) entry which is preliminary data.</text>
</comment>
<feature type="domain" description="Replicative helicase loading/DNA remodeling protein DnaB N-terminal winged helix" evidence="4">
    <location>
        <begin position="11"/>
        <end position="231"/>
    </location>
</feature>